<dbReference type="PANTHER" id="PTHR15904:SF17">
    <property type="entry name" value="RHO-GAP DOMAIN-CONTAINING PROTEIN"/>
    <property type="match status" value="1"/>
</dbReference>
<name>A0A8J9YFI4_9NEOP</name>
<feature type="domain" description="FAM13A-like" evidence="3">
    <location>
        <begin position="561"/>
        <end position="628"/>
    </location>
</feature>
<feature type="non-terminal residue" evidence="4">
    <location>
        <position position="631"/>
    </location>
</feature>
<feature type="compositionally biased region" description="Basic residues" evidence="2">
    <location>
        <begin position="206"/>
        <end position="220"/>
    </location>
</feature>
<dbReference type="AlphaFoldDB" id="A0A8J9YFI4"/>
<feature type="compositionally biased region" description="Basic and acidic residues" evidence="2">
    <location>
        <begin position="226"/>
        <end position="238"/>
    </location>
</feature>
<protein>
    <recommendedName>
        <fullName evidence="3">FAM13A-like domain-containing protein</fullName>
    </recommendedName>
</protein>
<dbReference type="EMBL" id="OV170227">
    <property type="protein sequence ID" value="CAH0728939.1"/>
    <property type="molecule type" value="Genomic_DNA"/>
</dbReference>
<evidence type="ECO:0000313" key="4">
    <source>
        <dbReference type="EMBL" id="CAH0728939.1"/>
    </source>
</evidence>
<evidence type="ECO:0000259" key="3">
    <source>
        <dbReference type="Pfam" id="PF26116"/>
    </source>
</evidence>
<keyword evidence="5" id="KW-1185">Reference proteome</keyword>
<dbReference type="OrthoDB" id="185175at2759"/>
<feature type="compositionally biased region" description="Low complexity" evidence="2">
    <location>
        <begin position="534"/>
        <end position="545"/>
    </location>
</feature>
<feature type="compositionally biased region" description="Basic and acidic residues" evidence="2">
    <location>
        <begin position="270"/>
        <end position="298"/>
    </location>
</feature>
<evidence type="ECO:0000313" key="5">
    <source>
        <dbReference type="Proteomes" id="UP000838878"/>
    </source>
</evidence>
<feature type="compositionally biased region" description="Polar residues" evidence="2">
    <location>
        <begin position="513"/>
        <end position="524"/>
    </location>
</feature>
<evidence type="ECO:0000256" key="1">
    <source>
        <dbReference type="ARBA" id="ARBA00007549"/>
    </source>
</evidence>
<organism evidence="4 5">
    <name type="scientific">Brenthis ino</name>
    <name type="common">lesser marbled fritillary</name>
    <dbReference type="NCBI Taxonomy" id="405034"/>
    <lineage>
        <taxon>Eukaryota</taxon>
        <taxon>Metazoa</taxon>
        <taxon>Ecdysozoa</taxon>
        <taxon>Arthropoda</taxon>
        <taxon>Hexapoda</taxon>
        <taxon>Insecta</taxon>
        <taxon>Pterygota</taxon>
        <taxon>Neoptera</taxon>
        <taxon>Endopterygota</taxon>
        <taxon>Lepidoptera</taxon>
        <taxon>Glossata</taxon>
        <taxon>Ditrysia</taxon>
        <taxon>Papilionoidea</taxon>
        <taxon>Nymphalidae</taxon>
        <taxon>Heliconiinae</taxon>
        <taxon>Argynnini</taxon>
        <taxon>Brenthis</taxon>
    </lineage>
</organism>
<dbReference type="InterPro" id="IPR039102">
    <property type="entry name" value="FAM13"/>
</dbReference>
<dbReference type="Proteomes" id="UP000838878">
    <property type="component" value="Chromosome 7"/>
</dbReference>
<accession>A0A8J9YFI4</accession>
<sequence>MMFSWPIPATAANLIETSQLRRRYYSAQVYAQTQVHSIPVTLILRWDDHSTQPLPEASRKGSNGPSIIIDAQCLVFSGSRPAAGPCVTLASQSRHNISRILDSIVGAARYCIGYGHDSECSSESRVVITGLAWRAQCCESERGDMAAPECEREARKRRERRDSGCAHERKERRPHSEERPPPPPPPPPLHDYNRLESERRAERLSRARRPQYGGKRRRAPARFPRQPKENDRHTDETRSGTPPHFEYVVQQKPEISEESEGSYTDGGVSVRREEAEHARRDERSEPPRRSQPSPDRRVEKLIKKINLLKKNITKYESDFEAQNGHAITQGDRMTDVHLIRMYETLRQLQTEKRCIKADPVEYALKVQAAKLQKERDDKLDAALKSDKSMAEVVKDIEEWVEGCRQASGRANIPESNWTPAQLAAEKSCVQRALLRLEAARGRPPAHSVERGAARHLYERYRAVKRTLATFRPDAIIGGTNGELATIHEHETMLFNTSVDSSSDSQEKPSDSSQETVETPLQSPPTREGAEEMPSSTSSAKSVTTSDETTPLNEGLHCLGLDDLGRALAEAKMLKCVLRRSIKEYEVNFEVQNSRKVQRDDKKGREEEYQRYKTVKARIKLLNALINKQKTA</sequence>
<proteinExistence type="inferred from homology"/>
<dbReference type="Pfam" id="PF26116">
    <property type="entry name" value="FAM13A"/>
    <property type="match status" value="1"/>
</dbReference>
<feature type="compositionally biased region" description="Basic and acidic residues" evidence="2">
    <location>
        <begin position="191"/>
        <end position="205"/>
    </location>
</feature>
<dbReference type="InterPro" id="IPR059029">
    <property type="entry name" value="FAM13A_dom"/>
</dbReference>
<comment type="similarity">
    <text evidence="1">Belongs to the FAM13 family.</text>
</comment>
<dbReference type="PANTHER" id="PTHR15904">
    <property type="entry name" value="FAM13"/>
    <property type="match status" value="1"/>
</dbReference>
<feature type="compositionally biased region" description="Basic and acidic residues" evidence="2">
    <location>
        <begin position="144"/>
        <end position="180"/>
    </location>
</feature>
<evidence type="ECO:0000256" key="2">
    <source>
        <dbReference type="SAM" id="MobiDB-lite"/>
    </source>
</evidence>
<reference evidence="4" key="1">
    <citation type="submission" date="2021-12" db="EMBL/GenBank/DDBJ databases">
        <authorList>
            <person name="Martin H S."/>
        </authorList>
    </citation>
    <scope>NUCLEOTIDE SEQUENCE</scope>
</reference>
<gene>
    <name evidence="4" type="ORF">BINO364_LOCUS14101</name>
</gene>
<feature type="region of interest" description="Disordered" evidence="2">
    <location>
        <begin position="497"/>
        <end position="552"/>
    </location>
</feature>
<feature type="region of interest" description="Disordered" evidence="2">
    <location>
        <begin position="144"/>
        <end position="298"/>
    </location>
</feature>